<dbReference type="Proteomes" id="UP000286974">
    <property type="component" value="Unassembled WGS sequence"/>
</dbReference>
<gene>
    <name evidence="1" type="ORF">NBRC111893_2474</name>
</gene>
<organism evidence="1 2">
    <name type="scientific">Lentilactobacillus kosonis</name>
    <dbReference type="NCBI Taxonomy" id="2810561"/>
    <lineage>
        <taxon>Bacteria</taxon>
        <taxon>Bacillati</taxon>
        <taxon>Bacillota</taxon>
        <taxon>Bacilli</taxon>
        <taxon>Lactobacillales</taxon>
        <taxon>Lactobacillaceae</taxon>
        <taxon>Lentilactobacillus</taxon>
    </lineage>
</organism>
<comment type="caution">
    <text evidence="1">The sequence shown here is derived from an EMBL/GenBank/DDBJ whole genome shotgun (WGS) entry which is preliminary data.</text>
</comment>
<protein>
    <submittedName>
        <fullName evidence="1">Uncharacterized protein</fullName>
    </submittedName>
</protein>
<reference evidence="1 2" key="1">
    <citation type="submission" date="2017-11" db="EMBL/GenBank/DDBJ databases">
        <title>Draft Genome Sequence of Lactobacillus curieae NBRC 111893 isolated from Koso, a Japanese sugar-Vegetable Fermented Beverage.</title>
        <authorList>
            <person name="Chiou T.Y."/>
            <person name="Oshima K."/>
            <person name="Suda W."/>
            <person name="Hattori M."/>
            <person name="Takahashi T."/>
        </authorList>
    </citation>
    <scope>NUCLEOTIDE SEQUENCE [LARGE SCALE GENOMIC DNA]</scope>
    <source>
        <strain evidence="1 2">NBRC111893</strain>
    </source>
</reference>
<keyword evidence="2" id="KW-1185">Reference proteome</keyword>
<dbReference type="EMBL" id="BEXA01000009">
    <property type="protein sequence ID" value="GAY74328.1"/>
    <property type="molecule type" value="Genomic_DNA"/>
</dbReference>
<dbReference type="AlphaFoldDB" id="A0A401FPX3"/>
<proteinExistence type="predicted"/>
<sequence length="50" mass="6016">MDISDEERYELTEEHEIPEETIDMILGAAKIYSNVPFRPETYIDIKVREW</sequence>
<accession>A0A401FPX3</accession>
<name>A0A401FPX3_9LACO</name>
<evidence type="ECO:0000313" key="2">
    <source>
        <dbReference type="Proteomes" id="UP000286974"/>
    </source>
</evidence>
<evidence type="ECO:0000313" key="1">
    <source>
        <dbReference type="EMBL" id="GAY74328.1"/>
    </source>
</evidence>